<dbReference type="AlphaFoldDB" id="G3HLJ1"/>
<evidence type="ECO:0000313" key="1">
    <source>
        <dbReference type="EMBL" id="EGW08169.1"/>
    </source>
</evidence>
<gene>
    <name evidence="1" type="ORF">I79_011579</name>
</gene>
<dbReference type="InParanoid" id="G3HLJ1"/>
<reference evidence="2" key="1">
    <citation type="journal article" date="2011" name="Nat. Biotechnol.">
        <title>The genomic sequence of the Chinese hamster ovary (CHO)-K1 cell line.</title>
        <authorList>
            <person name="Xu X."/>
            <person name="Nagarajan H."/>
            <person name="Lewis N.E."/>
            <person name="Pan S."/>
            <person name="Cai Z."/>
            <person name="Liu X."/>
            <person name="Chen W."/>
            <person name="Xie M."/>
            <person name="Wang W."/>
            <person name="Hammond S."/>
            <person name="Andersen M.R."/>
            <person name="Neff N."/>
            <person name="Passarelli B."/>
            <person name="Koh W."/>
            <person name="Fan H.C."/>
            <person name="Wang J."/>
            <person name="Gui Y."/>
            <person name="Lee K.H."/>
            <person name="Betenbaugh M.J."/>
            <person name="Quake S.R."/>
            <person name="Famili I."/>
            <person name="Palsson B.O."/>
            <person name="Wang J."/>
        </authorList>
    </citation>
    <scope>NUCLEOTIDE SEQUENCE [LARGE SCALE GENOMIC DNA]</scope>
    <source>
        <strain evidence="2">CHO K1 cell line</strain>
    </source>
</reference>
<protein>
    <submittedName>
        <fullName evidence="1">Uncharacterized protein</fullName>
    </submittedName>
</protein>
<accession>G3HLJ1</accession>
<dbReference type="Proteomes" id="UP000001075">
    <property type="component" value="Unassembled WGS sequence"/>
</dbReference>
<name>G3HLJ1_CRIGR</name>
<organism evidence="1 2">
    <name type="scientific">Cricetulus griseus</name>
    <name type="common">Chinese hamster</name>
    <name type="synonym">Cricetulus barabensis griseus</name>
    <dbReference type="NCBI Taxonomy" id="10029"/>
    <lineage>
        <taxon>Eukaryota</taxon>
        <taxon>Metazoa</taxon>
        <taxon>Chordata</taxon>
        <taxon>Craniata</taxon>
        <taxon>Vertebrata</taxon>
        <taxon>Euteleostomi</taxon>
        <taxon>Mammalia</taxon>
        <taxon>Eutheria</taxon>
        <taxon>Euarchontoglires</taxon>
        <taxon>Glires</taxon>
        <taxon>Rodentia</taxon>
        <taxon>Myomorpha</taxon>
        <taxon>Muroidea</taxon>
        <taxon>Cricetidae</taxon>
        <taxon>Cricetinae</taxon>
        <taxon>Cricetulus</taxon>
    </lineage>
</organism>
<proteinExistence type="predicted"/>
<sequence length="50" mass="5443">MKTKAEGVLRLGPYVRQVHTVKDQKDIGTLKAKSRLHTGSAGLQEVLAVN</sequence>
<evidence type="ECO:0000313" key="2">
    <source>
        <dbReference type="Proteomes" id="UP000001075"/>
    </source>
</evidence>
<dbReference type="EMBL" id="JH000492">
    <property type="protein sequence ID" value="EGW08169.1"/>
    <property type="molecule type" value="Genomic_DNA"/>
</dbReference>